<keyword evidence="2" id="KW-1185">Reference proteome</keyword>
<dbReference type="OrthoDB" id="2985946at2759"/>
<protein>
    <submittedName>
        <fullName evidence="1">Uncharacterized protein</fullName>
    </submittedName>
</protein>
<evidence type="ECO:0000313" key="2">
    <source>
        <dbReference type="Proteomes" id="UP000807469"/>
    </source>
</evidence>
<dbReference type="Proteomes" id="UP000807469">
    <property type="component" value="Unassembled WGS sequence"/>
</dbReference>
<accession>A0A9P6CTF3</accession>
<dbReference type="AlphaFoldDB" id="A0A9P6CTF3"/>
<comment type="caution">
    <text evidence="1">The sequence shown here is derived from an EMBL/GenBank/DDBJ whole genome shotgun (WGS) entry which is preliminary data.</text>
</comment>
<gene>
    <name evidence="1" type="ORF">BDN70DRAFT_998356</name>
</gene>
<sequence length="489" mass="56180">MLTIICAPSALSPPTMSSSSQNVVPAEVIDLIVDEIAKFSDDRMKKKTLASLALVSWYCRSRAHGHLFSSLYILDYQNGRQRVQALLHLIEADPQSEESGIASYVRSLTIQLIGQTNKIRIPFDDGSLARIFRKIFRKQNKGPFSLSLLCPPREGIVRKPFDWTTLNADFLSTFYDLLGNPSFDTLHLAHFGKLPRNLLHHSFIRNLKIEKLHLDDIDNDEEIPEEVRFGLLEDEPGICMSDEGQAVPLESIDTDHSVPLLYLIDKTSQKMLHPKFAFSRLNRLIVRITSAHNFVKTRWIFVNAASTLKRMDIILFTSDELPEHEASELLLLPELQSISIIQNSTSYKFPGRSRIPQICRFMEHLTLHPNLKEVKISMFLYSHPDLASRTAAEIFNGHDLAPFDQLFSRSNFNGLKRLIIRFMFNLIPPRNGWDLRAFQEACREHVRRFFELSEASHAALIVELQFDIRTIRFDYEQISVADPFQLIFT</sequence>
<dbReference type="EMBL" id="MU155586">
    <property type="protein sequence ID" value="KAF9472044.1"/>
    <property type="molecule type" value="Genomic_DNA"/>
</dbReference>
<name>A0A9P6CTF3_9AGAR</name>
<proteinExistence type="predicted"/>
<evidence type="ECO:0000313" key="1">
    <source>
        <dbReference type="EMBL" id="KAF9472044.1"/>
    </source>
</evidence>
<organism evidence="1 2">
    <name type="scientific">Pholiota conissans</name>
    <dbReference type="NCBI Taxonomy" id="109636"/>
    <lineage>
        <taxon>Eukaryota</taxon>
        <taxon>Fungi</taxon>
        <taxon>Dikarya</taxon>
        <taxon>Basidiomycota</taxon>
        <taxon>Agaricomycotina</taxon>
        <taxon>Agaricomycetes</taxon>
        <taxon>Agaricomycetidae</taxon>
        <taxon>Agaricales</taxon>
        <taxon>Agaricineae</taxon>
        <taxon>Strophariaceae</taxon>
        <taxon>Pholiota</taxon>
    </lineage>
</organism>
<reference evidence="1" key="1">
    <citation type="submission" date="2020-11" db="EMBL/GenBank/DDBJ databases">
        <authorList>
            <consortium name="DOE Joint Genome Institute"/>
            <person name="Ahrendt S."/>
            <person name="Riley R."/>
            <person name="Andreopoulos W."/>
            <person name="Labutti K."/>
            <person name="Pangilinan J."/>
            <person name="Ruiz-Duenas F.J."/>
            <person name="Barrasa J.M."/>
            <person name="Sanchez-Garcia M."/>
            <person name="Camarero S."/>
            <person name="Miyauchi S."/>
            <person name="Serrano A."/>
            <person name="Linde D."/>
            <person name="Babiker R."/>
            <person name="Drula E."/>
            <person name="Ayuso-Fernandez I."/>
            <person name="Pacheco R."/>
            <person name="Padilla G."/>
            <person name="Ferreira P."/>
            <person name="Barriuso J."/>
            <person name="Kellner H."/>
            <person name="Castanera R."/>
            <person name="Alfaro M."/>
            <person name="Ramirez L."/>
            <person name="Pisabarro A.G."/>
            <person name="Kuo A."/>
            <person name="Tritt A."/>
            <person name="Lipzen A."/>
            <person name="He G."/>
            <person name="Yan M."/>
            <person name="Ng V."/>
            <person name="Cullen D."/>
            <person name="Martin F."/>
            <person name="Rosso M.-N."/>
            <person name="Henrissat B."/>
            <person name="Hibbett D."/>
            <person name="Martinez A.T."/>
            <person name="Grigoriev I.V."/>
        </authorList>
    </citation>
    <scope>NUCLEOTIDE SEQUENCE</scope>
    <source>
        <strain evidence="1">CIRM-BRFM 674</strain>
    </source>
</reference>